<organism evidence="1 2">
    <name type="scientific">Aromatoleum petrolei</name>
    <dbReference type="NCBI Taxonomy" id="76116"/>
    <lineage>
        <taxon>Bacteria</taxon>
        <taxon>Pseudomonadati</taxon>
        <taxon>Pseudomonadota</taxon>
        <taxon>Betaproteobacteria</taxon>
        <taxon>Rhodocyclales</taxon>
        <taxon>Rhodocyclaceae</taxon>
        <taxon>Aromatoleum</taxon>
    </lineage>
</organism>
<evidence type="ECO:0000313" key="1">
    <source>
        <dbReference type="EMBL" id="NMF88140.1"/>
    </source>
</evidence>
<gene>
    <name evidence="1" type="ORF">GPA26_06555</name>
</gene>
<accession>A0ABX1MP74</accession>
<dbReference type="EMBL" id="WTVR01000010">
    <property type="protein sequence ID" value="NMF88140.1"/>
    <property type="molecule type" value="Genomic_DNA"/>
</dbReference>
<evidence type="ECO:0000313" key="2">
    <source>
        <dbReference type="Proteomes" id="UP000652074"/>
    </source>
</evidence>
<reference evidence="1 2" key="1">
    <citation type="submission" date="2019-12" db="EMBL/GenBank/DDBJ databases">
        <title>Comparative genomics gives insights into the taxonomy of the Azoarcus-Aromatoleum group and reveals separate origins of nif in the plant-associated Azoarcus and non-plant-associated Aromatoleum sub-groups.</title>
        <authorList>
            <person name="Lafos M."/>
            <person name="Maluk M."/>
            <person name="Batista M."/>
            <person name="Junghare M."/>
            <person name="Carmona M."/>
            <person name="Faoro H."/>
            <person name="Cruz L.M."/>
            <person name="Battistoni F."/>
            <person name="De Souza E."/>
            <person name="Pedrosa F."/>
            <person name="Chen W.-M."/>
            <person name="Poole P.S."/>
            <person name="Dixon R.A."/>
            <person name="James E.K."/>
        </authorList>
    </citation>
    <scope>NUCLEOTIDE SEQUENCE [LARGE SCALE GENOMIC DNA]</scope>
    <source>
        <strain evidence="1 2">ToN1</strain>
    </source>
</reference>
<keyword evidence="2" id="KW-1185">Reference proteome</keyword>
<sequence length="109" mass="12194">MFPAMTEGSKMSTKKTIPIKLAGAASREEDVEERLLREGWKRLTTIGEPRLSEIAEAYRGMGFEVHVESYQTEGDGCTTCLDTDQEMGKVIGTVYTRRSAAPQQEDELF</sequence>
<protein>
    <recommendedName>
        <fullName evidence="3">BzdS</fullName>
    </recommendedName>
</protein>
<evidence type="ECO:0008006" key="3">
    <source>
        <dbReference type="Google" id="ProtNLM"/>
    </source>
</evidence>
<proteinExistence type="predicted"/>
<comment type="caution">
    <text evidence="1">The sequence shown here is derived from an EMBL/GenBank/DDBJ whole genome shotgun (WGS) entry which is preliminary data.</text>
</comment>
<dbReference type="Proteomes" id="UP000652074">
    <property type="component" value="Unassembled WGS sequence"/>
</dbReference>
<name>A0ABX1MP74_9RHOO</name>